<dbReference type="Pfam" id="PF03480">
    <property type="entry name" value="DctP"/>
    <property type="match status" value="1"/>
</dbReference>
<dbReference type="GO" id="GO:0043177">
    <property type="term" value="F:organic acid binding"/>
    <property type="evidence" value="ECO:0007669"/>
    <property type="project" value="InterPro"/>
</dbReference>
<dbReference type="SUPFAM" id="SSF53850">
    <property type="entry name" value="Periplasmic binding protein-like II"/>
    <property type="match status" value="1"/>
</dbReference>
<dbReference type="PROSITE" id="PS51318">
    <property type="entry name" value="TAT"/>
    <property type="match status" value="1"/>
</dbReference>
<evidence type="ECO:0000256" key="2">
    <source>
        <dbReference type="PIRSR" id="PIRSR039026-1"/>
    </source>
</evidence>
<dbReference type="RefSeq" id="WP_132976922.1">
    <property type="nucleotide sequence ID" value="NZ_SMAO01000004.1"/>
</dbReference>
<protein>
    <submittedName>
        <fullName evidence="4">TRAP-type mannitol/chloroaromatic compound transport system substrate-binding protein</fullName>
    </submittedName>
</protein>
<dbReference type="GO" id="GO:0031317">
    <property type="term" value="C:tripartite ATP-independent periplasmic transporter complex"/>
    <property type="evidence" value="ECO:0007669"/>
    <property type="project" value="InterPro"/>
</dbReference>
<feature type="binding site" evidence="3">
    <location>
        <position position="212"/>
    </location>
    <ligand>
        <name>substrate</name>
    </ligand>
</feature>
<dbReference type="CDD" id="cd13682">
    <property type="entry name" value="PBP2_TRAP_alpha-ketoacid"/>
    <property type="match status" value="1"/>
</dbReference>
<reference evidence="4 5" key="1">
    <citation type="submission" date="2019-03" db="EMBL/GenBank/DDBJ databases">
        <title>Genomic Encyclopedia of Type Strains, Phase IV (KMG-IV): sequencing the most valuable type-strain genomes for metagenomic binning, comparative biology and taxonomic classification.</title>
        <authorList>
            <person name="Goeker M."/>
        </authorList>
    </citation>
    <scope>NUCLEOTIDE SEQUENCE [LARGE SCALE GENOMIC DNA]</scope>
    <source>
        <strain evidence="4 5">DSM 13587</strain>
    </source>
</reference>
<dbReference type="GO" id="GO:0015849">
    <property type="term" value="P:organic acid transport"/>
    <property type="evidence" value="ECO:0007669"/>
    <property type="project" value="InterPro"/>
</dbReference>
<proteinExistence type="predicted"/>
<dbReference type="PANTHER" id="PTHR33376:SF5">
    <property type="entry name" value="EXTRACYTOPLASMIC SOLUTE RECEPTOR PROTEIN"/>
    <property type="match status" value="1"/>
</dbReference>
<dbReference type="NCBIfam" id="NF037995">
    <property type="entry name" value="TRAP_S1"/>
    <property type="match status" value="1"/>
</dbReference>
<feature type="binding site" evidence="3">
    <location>
        <position position="238"/>
    </location>
    <ligand>
        <name>substrate</name>
    </ligand>
</feature>
<comment type="caution">
    <text evidence="4">The sequence shown here is derived from an EMBL/GenBank/DDBJ whole genome shotgun (WGS) entry which is preliminary data.</text>
</comment>
<dbReference type="PIRSF" id="PIRSF039026">
    <property type="entry name" value="SiaP"/>
    <property type="match status" value="1"/>
</dbReference>
<feature type="binding site" evidence="3">
    <location>
        <position position="213"/>
    </location>
    <ligand>
        <name>Na(+)</name>
        <dbReference type="ChEBI" id="CHEBI:29101"/>
    </ligand>
</feature>
<dbReference type="Proteomes" id="UP000295717">
    <property type="component" value="Unassembled WGS sequence"/>
</dbReference>
<feature type="binding site" evidence="2">
    <location>
        <position position="154"/>
    </location>
    <ligand>
        <name>substrate</name>
    </ligand>
</feature>
<dbReference type="InterPro" id="IPR018389">
    <property type="entry name" value="DctP_fam"/>
</dbReference>
<dbReference type="Gene3D" id="3.40.190.170">
    <property type="entry name" value="Bacterial extracellular solute-binding protein, family 7"/>
    <property type="match status" value="1"/>
</dbReference>
<dbReference type="OrthoDB" id="9769667at2"/>
<dbReference type="InterPro" id="IPR038404">
    <property type="entry name" value="TRAP_DctP_sf"/>
</dbReference>
<dbReference type="InterPro" id="IPR026289">
    <property type="entry name" value="SBP_TakP-like"/>
</dbReference>
<dbReference type="PANTHER" id="PTHR33376">
    <property type="match status" value="1"/>
</dbReference>
<dbReference type="InterPro" id="IPR041722">
    <property type="entry name" value="TakP/all3028"/>
</dbReference>
<gene>
    <name evidence="4" type="ORF">EDC35_104175</name>
</gene>
<evidence type="ECO:0000313" key="4">
    <source>
        <dbReference type="EMBL" id="TCT21320.1"/>
    </source>
</evidence>
<dbReference type="GO" id="GO:0055085">
    <property type="term" value="P:transmembrane transport"/>
    <property type="evidence" value="ECO:0007669"/>
    <property type="project" value="InterPro"/>
</dbReference>
<dbReference type="InterPro" id="IPR006311">
    <property type="entry name" value="TAT_signal"/>
</dbReference>
<evidence type="ECO:0000256" key="3">
    <source>
        <dbReference type="PIRSR" id="PIRSR039026-2"/>
    </source>
</evidence>
<dbReference type="GO" id="GO:0046872">
    <property type="term" value="F:metal ion binding"/>
    <property type="evidence" value="ECO:0007669"/>
    <property type="project" value="UniProtKB-KW"/>
</dbReference>
<accession>A0A4R3MXH6</accession>
<evidence type="ECO:0000256" key="1">
    <source>
        <dbReference type="ARBA" id="ARBA00022729"/>
    </source>
</evidence>
<keyword evidence="3" id="KW-0479">Metal-binding</keyword>
<keyword evidence="5" id="KW-1185">Reference proteome</keyword>
<evidence type="ECO:0000313" key="5">
    <source>
        <dbReference type="Proteomes" id="UP000295717"/>
    </source>
</evidence>
<organism evidence="4 5">
    <name type="scientific">Thiobaca trueperi</name>
    <dbReference type="NCBI Taxonomy" id="127458"/>
    <lineage>
        <taxon>Bacteria</taxon>
        <taxon>Pseudomonadati</taxon>
        <taxon>Pseudomonadota</taxon>
        <taxon>Gammaproteobacteria</taxon>
        <taxon>Chromatiales</taxon>
        <taxon>Chromatiaceae</taxon>
        <taxon>Thiobaca</taxon>
    </lineage>
</organism>
<dbReference type="EMBL" id="SMAO01000004">
    <property type="protein sequence ID" value="TCT21320.1"/>
    <property type="molecule type" value="Genomic_DNA"/>
</dbReference>
<feature type="binding site" evidence="2">
    <location>
        <position position="175"/>
    </location>
    <ligand>
        <name>substrate</name>
    </ligand>
</feature>
<keyword evidence="1" id="KW-0732">Signal</keyword>
<name>A0A4R3MXH6_9GAMM</name>
<sequence>MQRRDFLTSAGLGAVAAGFALPARAETPAIKWRLASSFPKSLDTIYGGAETLAKRVTELTDGRFEIRVFAGGEIVPPFGVMDAVQQNTVECGHTASYYYYGKNRALALETTMPFGLNTRQLTAWVYEGGGMEILREMFAEYNIVHFPGGSTGAQMGGWFRKEIKSLADLQGLKIRIPGFGAEIFSRLGAVPQSLPGGEIYPALERGAIDAAEWTVPYDDEKLGFQKVAKYYYYPGWWEPGTHLVFYVNKAQWESLPPAYRAAFEVATQEAHLMMLARYDARNPPALQRLMQNGAQLRRFPDDVLIKAYETAQTVYAEEAASNPTFKRIYDSMTAFQQTSDVWWNVAESSMANFMQAMRRRK</sequence>
<dbReference type="Gene3D" id="3.40.190.10">
    <property type="entry name" value="Periplasmic binding protein-like II"/>
    <property type="match status" value="1"/>
</dbReference>
<dbReference type="AlphaFoldDB" id="A0A4R3MXH6"/>